<dbReference type="Proteomes" id="UP000708208">
    <property type="component" value="Unassembled WGS sequence"/>
</dbReference>
<dbReference type="EMBL" id="CAJVCH010570566">
    <property type="protein sequence ID" value="CAG7835225.1"/>
    <property type="molecule type" value="Genomic_DNA"/>
</dbReference>
<evidence type="ECO:0000313" key="2">
    <source>
        <dbReference type="EMBL" id="CAG7835225.1"/>
    </source>
</evidence>
<evidence type="ECO:0000256" key="1">
    <source>
        <dbReference type="SAM" id="Phobius"/>
    </source>
</evidence>
<gene>
    <name evidence="2" type="ORF">AFUS01_LOCUS44627</name>
</gene>
<sequence>MQYFEILVRECTNVLKASACIFLLAQVSHHASQLLNSQVSTGLLLISFIAAMIYLVQEDNHVWAERSWSQLSSYILIILVCHRMYSLSVGLFYEEVRSVSWWTVIPSRVKIVQVKRNRSLWWFICFFIFEYFTVVYVLVSFIAVVKVTQMYQTDLDGIYCMYTLREIARERIHQSGKISPVMNYFLTPSLQQFCFLFKLHTRLHT</sequence>
<reference evidence="2" key="1">
    <citation type="submission" date="2021-06" db="EMBL/GenBank/DDBJ databases">
        <authorList>
            <person name="Hodson N. C."/>
            <person name="Mongue J. A."/>
            <person name="Jaron S. K."/>
        </authorList>
    </citation>
    <scope>NUCLEOTIDE SEQUENCE</scope>
</reference>
<protein>
    <submittedName>
        <fullName evidence="2">Uncharacterized protein</fullName>
    </submittedName>
</protein>
<feature type="transmembrane region" description="Helical" evidence="1">
    <location>
        <begin position="68"/>
        <end position="93"/>
    </location>
</feature>
<comment type="caution">
    <text evidence="2">The sequence shown here is derived from an EMBL/GenBank/DDBJ whole genome shotgun (WGS) entry which is preliminary data.</text>
</comment>
<accession>A0A8J2LKJ3</accession>
<name>A0A8J2LKJ3_9HEXA</name>
<organism evidence="2 3">
    <name type="scientific">Allacma fusca</name>
    <dbReference type="NCBI Taxonomy" id="39272"/>
    <lineage>
        <taxon>Eukaryota</taxon>
        <taxon>Metazoa</taxon>
        <taxon>Ecdysozoa</taxon>
        <taxon>Arthropoda</taxon>
        <taxon>Hexapoda</taxon>
        <taxon>Collembola</taxon>
        <taxon>Symphypleona</taxon>
        <taxon>Sminthuridae</taxon>
        <taxon>Allacma</taxon>
    </lineage>
</organism>
<keyword evidence="1" id="KW-0812">Transmembrane</keyword>
<keyword evidence="1" id="KW-0472">Membrane</keyword>
<keyword evidence="1" id="KW-1133">Transmembrane helix</keyword>
<evidence type="ECO:0000313" key="3">
    <source>
        <dbReference type="Proteomes" id="UP000708208"/>
    </source>
</evidence>
<proteinExistence type="predicted"/>
<feature type="transmembrane region" description="Helical" evidence="1">
    <location>
        <begin position="39"/>
        <end position="56"/>
    </location>
</feature>
<feature type="transmembrane region" description="Helical" evidence="1">
    <location>
        <begin position="120"/>
        <end position="145"/>
    </location>
</feature>
<dbReference type="AlphaFoldDB" id="A0A8J2LKJ3"/>
<keyword evidence="3" id="KW-1185">Reference proteome</keyword>